<dbReference type="InterPro" id="IPR041127">
    <property type="entry name" value="PET_hydrolase/cutinase-like"/>
</dbReference>
<protein>
    <submittedName>
        <fullName evidence="6">Lipase</fullName>
    </submittedName>
</protein>
<sequence>MAVVGSAARRAAALLICGAAVVGLATASAPTRPTPAAPAAEAPPPAAAPSVDHARGPDPTAEMLRRPRGPFAVDQREVPAAEAEGFGDGTLHLPTDVDGAVGAVAISPGYGAQESAIAWMGPRLASFGFAVITLDTESLDDEPGARGRQLLAALDHLLAAEDLPVRIDADRQAVIGHSMGGGGAMRAAAERGRIDAVVPVAPWHPRRGWSEVEAATLVIGAEQDRVAPVDEHALPILAGLTRARAAAYLELRGADHLDPLDPDPTIAAHTVAWLKRHLDHDARYAPFVAPAEDDAAVSAWRRR</sequence>
<evidence type="ECO:0000256" key="4">
    <source>
        <dbReference type="SAM" id="SignalP"/>
    </source>
</evidence>
<dbReference type="SUPFAM" id="SSF53474">
    <property type="entry name" value="alpha/beta-Hydrolases"/>
    <property type="match status" value="1"/>
</dbReference>
<dbReference type="PANTHER" id="PTHR22946">
    <property type="entry name" value="DIENELACTONE HYDROLASE DOMAIN-CONTAINING PROTEIN-RELATED"/>
    <property type="match status" value="1"/>
</dbReference>
<reference evidence="7" key="1">
    <citation type="journal article" date="2019" name="Int. J. Syst. Evol. Microbiol.">
        <title>The Global Catalogue of Microorganisms (GCM) 10K type strain sequencing project: providing services to taxonomists for standard genome sequencing and annotation.</title>
        <authorList>
            <consortium name="The Broad Institute Genomics Platform"/>
            <consortium name="The Broad Institute Genome Sequencing Center for Infectious Disease"/>
            <person name="Wu L."/>
            <person name="Ma J."/>
        </authorList>
    </citation>
    <scope>NUCLEOTIDE SEQUENCE [LARGE SCALE GENOMIC DNA]</scope>
    <source>
        <strain evidence="7">JCM 11483</strain>
    </source>
</reference>
<accession>A0ABP6REE9</accession>
<dbReference type="Proteomes" id="UP001501736">
    <property type="component" value="Unassembled WGS sequence"/>
</dbReference>
<dbReference type="InterPro" id="IPR050261">
    <property type="entry name" value="FrsA_esterase"/>
</dbReference>
<comment type="similarity">
    <text evidence="1">Belongs to the AB hydrolase superfamily.</text>
</comment>
<evidence type="ECO:0000256" key="2">
    <source>
        <dbReference type="ARBA" id="ARBA00022801"/>
    </source>
</evidence>
<evidence type="ECO:0000313" key="7">
    <source>
        <dbReference type="Proteomes" id="UP001501736"/>
    </source>
</evidence>
<evidence type="ECO:0000256" key="3">
    <source>
        <dbReference type="SAM" id="MobiDB-lite"/>
    </source>
</evidence>
<keyword evidence="7" id="KW-1185">Reference proteome</keyword>
<organism evidence="6 7">
    <name type="scientific">Nesterenkonia halobia</name>
    <dbReference type="NCBI Taxonomy" id="37922"/>
    <lineage>
        <taxon>Bacteria</taxon>
        <taxon>Bacillati</taxon>
        <taxon>Actinomycetota</taxon>
        <taxon>Actinomycetes</taxon>
        <taxon>Micrococcales</taxon>
        <taxon>Micrococcaceae</taxon>
        <taxon>Nesterenkonia</taxon>
    </lineage>
</organism>
<name>A0ABP6REE9_9MICC</name>
<dbReference type="InterPro" id="IPR029058">
    <property type="entry name" value="AB_hydrolase_fold"/>
</dbReference>
<feature type="compositionally biased region" description="Pro residues" evidence="3">
    <location>
        <begin position="32"/>
        <end position="47"/>
    </location>
</feature>
<comment type="caution">
    <text evidence="6">The sequence shown here is derived from an EMBL/GenBank/DDBJ whole genome shotgun (WGS) entry which is preliminary data.</text>
</comment>
<keyword evidence="2" id="KW-0378">Hydrolase</keyword>
<feature type="domain" description="PET hydrolase/cutinase-like" evidence="5">
    <location>
        <begin position="52"/>
        <end position="295"/>
    </location>
</feature>
<dbReference type="EMBL" id="BAAAYG010000010">
    <property type="protein sequence ID" value="GAA3287154.1"/>
    <property type="molecule type" value="Genomic_DNA"/>
</dbReference>
<feature type="signal peptide" evidence="4">
    <location>
        <begin position="1"/>
        <end position="27"/>
    </location>
</feature>
<evidence type="ECO:0000259" key="5">
    <source>
        <dbReference type="Pfam" id="PF12740"/>
    </source>
</evidence>
<feature type="region of interest" description="Disordered" evidence="3">
    <location>
        <begin position="29"/>
        <end position="65"/>
    </location>
</feature>
<evidence type="ECO:0000256" key="1">
    <source>
        <dbReference type="ARBA" id="ARBA00008645"/>
    </source>
</evidence>
<proteinExistence type="inferred from homology"/>
<dbReference type="Gene3D" id="3.40.50.1820">
    <property type="entry name" value="alpha/beta hydrolase"/>
    <property type="match status" value="1"/>
</dbReference>
<keyword evidence="4" id="KW-0732">Signal</keyword>
<dbReference type="Pfam" id="PF12740">
    <property type="entry name" value="PETase"/>
    <property type="match status" value="1"/>
</dbReference>
<dbReference type="RefSeq" id="WP_344721529.1">
    <property type="nucleotide sequence ID" value="NZ_BAAAYG010000010.1"/>
</dbReference>
<evidence type="ECO:0000313" key="6">
    <source>
        <dbReference type="EMBL" id="GAA3287154.1"/>
    </source>
</evidence>
<dbReference type="PANTHER" id="PTHR22946:SF9">
    <property type="entry name" value="POLYKETIDE TRANSFERASE AF380"/>
    <property type="match status" value="1"/>
</dbReference>
<gene>
    <name evidence="6" type="ORF">GCM10020260_23180</name>
</gene>
<feature type="chain" id="PRO_5047319616" evidence="4">
    <location>
        <begin position="28"/>
        <end position="303"/>
    </location>
</feature>